<feature type="compositionally biased region" description="Polar residues" evidence="3">
    <location>
        <begin position="404"/>
        <end position="416"/>
    </location>
</feature>
<sequence>MADSQQFTSTWPQSYARAEDDFEQELFLRSHIRGHLLNYALKHLTTDYIAFTEDAAAELLADSLSPVATSEPTDLIMQPALPEAIRSGLRLKDFDSYEERWTISPEETSYLRKTLDVPRGVLATTRCWRDEDHDELFWRAQRPMSPILTLRSLRETPKPGFRTSTVFPKSLDAIMNDFEINVLSEPEVKTATRIALDDALNMRLQLDPDDVDAMKDLLKTIPSLSRKQDQEQNPHVAAFLRTDSPVFQVPRLQSPPLFSRDRNPGYDAGSPKAGMKSMRDIVTFLPRQPLDVDNPAASDLYEEHMAVIDGWTTYVPTSSPTPSLASSSSEIDELLPSPPNQSPLLFKLLEDASMDEHFMCKADRSRSAVAKSQIAGDDQSLSTFLSPILRPIPRRANPRVILSPKSQPSSPRTAITVSMLGQPPSDPIDPTETLLGPPSDAAESDDVQDLVSKLLGRHHSEVPKDPLAYVLSEKLEDQEALMMDVPQLLPPNEHPSIGSQPSSMGDLMIDLTDGVEGVSTEDKTFESWRCLRKVKGLQALNIELSWRPFNYGYHVPTHEEVAGVDESTPESFRTALSSDIQDSDVAVANLLDDLHLDSGTCNLPSMQWCEESEDASSMWGHTWESAEDDFVLTEQERRRVHGYPQRACTSEDPSSPRSSDGPQLDGSEEVKRRRPNTPDDVDIDMEPPHSLPSEDSGIHLSGIFDGSVSFQYNQFSRISEEAEGFPGPSQDGELFPDIDPIHFEHGHSLRTSLTLRKKSSNLPSKPTHTHSEATFIPLSFEPTQQCPRPGECTEAPSYVHAQDLLEDPQAYGTRESTPDGSGLGEAFASSLQSPQQKAPEPPLVPYDLISLECGPICVPSDLELPGVSENEQAVIRETVPPALVDRNTLDLPEYPPERRHQHRYIASMYILERRCLVRSLALPQNAVDLVEREELGGAHLLLDPDSAVYCTSLVALSSQSDELLAAINRLSWNVLNILVVFEAFPASSYYKPDQRVPSVKSFSPPVIKSVHKLRRDISLAEACFNKCPEANIQYAFALSVDEVAEYIRVFGDAAEGRDVTGGVVWGARDWLASDEQEGERDLAKFVGMNAFVASIILSQDTLDEFLQKTPEERLAEHGDVVGSARMMHLSLHLRRRRRARLHQPPAVRETGKASFPISRVQKILKADDELPMIAREATFLISVATEEFIKRLAEESSIVATRENRVTVQYRDLAAVVRRVEKFMFLDEIIPLQNPSAPAKRKAKQKEDSQPDRPTTMLDAFVGRAQSPERPDEDVVMNEDGTMTLES</sequence>
<dbReference type="PANTHER" id="PTHR10252:SF54">
    <property type="entry name" value="CHROMATIN ACCESSIBILITY COMPLEX PROTEIN 1"/>
    <property type="match status" value="1"/>
</dbReference>
<keyword evidence="6" id="KW-1185">Reference proteome</keyword>
<feature type="region of interest" description="Disordered" evidence="3">
    <location>
        <begin position="637"/>
        <end position="698"/>
    </location>
</feature>
<organism evidence="5 6">
    <name type="scientific">Steccherinum ochraceum</name>
    <dbReference type="NCBI Taxonomy" id="92696"/>
    <lineage>
        <taxon>Eukaryota</taxon>
        <taxon>Fungi</taxon>
        <taxon>Dikarya</taxon>
        <taxon>Basidiomycota</taxon>
        <taxon>Agaricomycotina</taxon>
        <taxon>Agaricomycetes</taxon>
        <taxon>Polyporales</taxon>
        <taxon>Steccherinaceae</taxon>
        <taxon>Steccherinum</taxon>
    </lineage>
</organism>
<dbReference type="Proteomes" id="UP000292702">
    <property type="component" value="Unassembled WGS sequence"/>
</dbReference>
<dbReference type="EMBL" id="RWJN01000027">
    <property type="protein sequence ID" value="TCD70106.1"/>
    <property type="molecule type" value="Genomic_DNA"/>
</dbReference>
<gene>
    <name evidence="5" type="ORF">EIP91_004835</name>
</gene>
<evidence type="ECO:0000259" key="4">
    <source>
        <dbReference type="Pfam" id="PF00808"/>
    </source>
</evidence>
<dbReference type="InterPro" id="IPR003958">
    <property type="entry name" value="CBFA_NFYB_domain"/>
</dbReference>
<evidence type="ECO:0000313" key="5">
    <source>
        <dbReference type="EMBL" id="TCD70106.1"/>
    </source>
</evidence>
<feature type="region of interest" description="Disordered" evidence="3">
    <location>
        <begin position="400"/>
        <end position="446"/>
    </location>
</feature>
<feature type="region of interest" description="Disordered" evidence="3">
    <location>
        <begin position="1263"/>
        <end position="1287"/>
    </location>
</feature>
<dbReference type="InterPro" id="IPR050568">
    <property type="entry name" value="Transcr_DNA_Rep_Reg"/>
</dbReference>
<dbReference type="STRING" id="92696.A0A4R0RQQ6"/>
<dbReference type="Gene3D" id="1.10.20.10">
    <property type="entry name" value="Histone, subunit A"/>
    <property type="match status" value="1"/>
</dbReference>
<feature type="region of interest" description="Disordered" evidence="3">
    <location>
        <begin position="1236"/>
        <end position="1255"/>
    </location>
</feature>
<accession>A0A4R0RQQ6</accession>
<keyword evidence="2" id="KW-0539">Nucleus</keyword>
<comment type="subcellular location">
    <subcellularLocation>
        <location evidence="1">Nucleus</location>
    </subcellularLocation>
</comment>
<evidence type="ECO:0000256" key="1">
    <source>
        <dbReference type="ARBA" id="ARBA00004123"/>
    </source>
</evidence>
<comment type="caution">
    <text evidence="5">The sequence shown here is derived from an EMBL/GenBank/DDBJ whole genome shotgun (WGS) entry which is preliminary data.</text>
</comment>
<name>A0A4R0RQQ6_9APHY</name>
<dbReference type="GO" id="GO:0005634">
    <property type="term" value="C:nucleus"/>
    <property type="evidence" value="ECO:0007669"/>
    <property type="project" value="UniProtKB-SubCell"/>
</dbReference>
<dbReference type="CDD" id="cd23645">
    <property type="entry name" value="HFD_Dpb3-like"/>
    <property type="match status" value="1"/>
</dbReference>
<dbReference type="GO" id="GO:0046982">
    <property type="term" value="F:protein heterodimerization activity"/>
    <property type="evidence" value="ECO:0007669"/>
    <property type="project" value="InterPro"/>
</dbReference>
<reference evidence="5 6" key="1">
    <citation type="submission" date="2018-11" db="EMBL/GenBank/DDBJ databases">
        <title>Genome assembly of Steccherinum ochraceum LE-BIN_3174, the white-rot fungus of the Steccherinaceae family (The Residual Polyporoid clade, Polyporales, Basidiomycota).</title>
        <authorList>
            <person name="Fedorova T.V."/>
            <person name="Glazunova O.A."/>
            <person name="Landesman E.O."/>
            <person name="Moiseenko K.V."/>
            <person name="Psurtseva N.V."/>
            <person name="Savinova O.S."/>
            <person name="Shakhova N.V."/>
            <person name="Tyazhelova T.V."/>
            <person name="Vasina D.V."/>
        </authorList>
    </citation>
    <scope>NUCLEOTIDE SEQUENCE [LARGE SCALE GENOMIC DNA]</scope>
    <source>
        <strain evidence="5 6">LE-BIN_3174</strain>
    </source>
</reference>
<feature type="compositionally biased region" description="Polar residues" evidence="3">
    <location>
        <begin position="647"/>
        <end position="661"/>
    </location>
</feature>
<dbReference type="InterPro" id="IPR009072">
    <property type="entry name" value="Histone-fold"/>
</dbReference>
<dbReference type="SUPFAM" id="SSF47113">
    <property type="entry name" value="Histone-fold"/>
    <property type="match status" value="1"/>
</dbReference>
<dbReference type="OrthoDB" id="2422840at2759"/>
<dbReference type="PANTHER" id="PTHR10252">
    <property type="entry name" value="HISTONE-LIKE TRANSCRIPTION FACTOR CCAAT-RELATED"/>
    <property type="match status" value="1"/>
</dbReference>
<protein>
    <recommendedName>
        <fullName evidence="4">Transcription factor CBF/NF-Y/archaeal histone domain-containing protein</fullName>
    </recommendedName>
</protein>
<evidence type="ECO:0000256" key="3">
    <source>
        <dbReference type="SAM" id="MobiDB-lite"/>
    </source>
</evidence>
<feature type="region of interest" description="Disordered" evidence="3">
    <location>
        <begin position="810"/>
        <end position="840"/>
    </location>
</feature>
<evidence type="ECO:0000313" key="6">
    <source>
        <dbReference type="Proteomes" id="UP000292702"/>
    </source>
</evidence>
<proteinExistence type="predicted"/>
<feature type="region of interest" description="Disordered" evidence="3">
    <location>
        <begin position="253"/>
        <end position="273"/>
    </location>
</feature>
<evidence type="ECO:0000256" key="2">
    <source>
        <dbReference type="ARBA" id="ARBA00023242"/>
    </source>
</evidence>
<feature type="domain" description="Transcription factor CBF/NF-Y/archaeal histone" evidence="4">
    <location>
        <begin position="1153"/>
        <end position="1217"/>
    </location>
</feature>
<dbReference type="Pfam" id="PF00808">
    <property type="entry name" value="CBFD_NFYB_HMF"/>
    <property type="match status" value="1"/>
</dbReference>